<keyword evidence="2" id="KW-1185">Reference proteome</keyword>
<evidence type="ECO:0000313" key="2">
    <source>
        <dbReference type="Proteomes" id="UP000238479"/>
    </source>
</evidence>
<accession>A0A2P6RFC0</accession>
<dbReference type="Proteomes" id="UP000238479">
    <property type="component" value="Chromosome 3"/>
</dbReference>
<reference evidence="1 2" key="1">
    <citation type="journal article" date="2018" name="Nat. Genet.">
        <title>The Rosa genome provides new insights in the design of modern roses.</title>
        <authorList>
            <person name="Bendahmane M."/>
        </authorList>
    </citation>
    <scope>NUCLEOTIDE SEQUENCE [LARGE SCALE GENOMIC DNA]</scope>
    <source>
        <strain evidence="2">cv. Old Blush</strain>
    </source>
</reference>
<proteinExistence type="predicted"/>
<comment type="caution">
    <text evidence="1">The sequence shown here is derived from an EMBL/GenBank/DDBJ whole genome shotgun (WGS) entry which is preliminary data.</text>
</comment>
<sequence>MSNRAGFSAMNASGIVLLNMTTKPNELAENNGKATYAGSTRS</sequence>
<organism evidence="1 2">
    <name type="scientific">Rosa chinensis</name>
    <name type="common">China rose</name>
    <dbReference type="NCBI Taxonomy" id="74649"/>
    <lineage>
        <taxon>Eukaryota</taxon>
        <taxon>Viridiplantae</taxon>
        <taxon>Streptophyta</taxon>
        <taxon>Embryophyta</taxon>
        <taxon>Tracheophyta</taxon>
        <taxon>Spermatophyta</taxon>
        <taxon>Magnoliopsida</taxon>
        <taxon>eudicotyledons</taxon>
        <taxon>Gunneridae</taxon>
        <taxon>Pentapetalae</taxon>
        <taxon>rosids</taxon>
        <taxon>fabids</taxon>
        <taxon>Rosales</taxon>
        <taxon>Rosaceae</taxon>
        <taxon>Rosoideae</taxon>
        <taxon>Rosoideae incertae sedis</taxon>
        <taxon>Rosa</taxon>
    </lineage>
</organism>
<dbReference type="EMBL" id="PDCK01000041">
    <property type="protein sequence ID" value="PRQ45126.1"/>
    <property type="molecule type" value="Genomic_DNA"/>
</dbReference>
<name>A0A2P6RFC0_ROSCH</name>
<protein>
    <submittedName>
        <fullName evidence="1">Uncharacterized protein</fullName>
    </submittedName>
</protein>
<dbReference type="Gramene" id="PRQ45126">
    <property type="protein sequence ID" value="PRQ45126"/>
    <property type="gene ID" value="RchiOBHm_Chr3g0486791"/>
</dbReference>
<dbReference type="AlphaFoldDB" id="A0A2P6RFC0"/>
<evidence type="ECO:0000313" key="1">
    <source>
        <dbReference type="EMBL" id="PRQ45126.1"/>
    </source>
</evidence>
<gene>
    <name evidence="1" type="ORF">RchiOBHm_Chr3g0486791</name>
</gene>